<evidence type="ECO:0000256" key="10">
    <source>
        <dbReference type="ARBA" id="ARBA00023136"/>
    </source>
</evidence>
<dbReference type="GO" id="GO:0005886">
    <property type="term" value="C:plasma membrane"/>
    <property type="evidence" value="ECO:0007669"/>
    <property type="project" value="UniProtKB-SubCell"/>
</dbReference>
<proteinExistence type="inferred from homology"/>
<keyword evidence="7" id="KW-0378">Hydrolase</keyword>
<evidence type="ECO:0000256" key="11">
    <source>
        <dbReference type="ARBA" id="ARBA00023157"/>
    </source>
</evidence>
<dbReference type="SUPFAM" id="SSF53474">
    <property type="entry name" value="alpha/beta-Hydrolases"/>
    <property type="match status" value="1"/>
</dbReference>
<dbReference type="CDD" id="cd00707">
    <property type="entry name" value="Pancreat_lipase_like"/>
    <property type="match status" value="1"/>
</dbReference>
<evidence type="ECO:0000256" key="17">
    <source>
        <dbReference type="RuleBase" id="RU004262"/>
    </source>
</evidence>
<evidence type="ECO:0000256" key="8">
    <source>
        <dbReference type="ARBA" id="ARBA00022963"/>
    </source>
</evidence>
<keyword evidence="5" id="KW-0964">Secreted</keyword>
<keyword evidence="16" id="KW-0106">Calcium</keyword>
<evidence type="ECO:0000256" key="7">
    <source>
        <dbReference type="ARBA" id="ARBA00022801"/>
    </source>
</evidence>
<dbReference type="PANTHER" id="PTHR11610">
    <property type="entry name" value="LIPASE"/>
    <property type="match status" value="1"/>
</dbReference>
<feature type="binding site" evidence="16">
    <location>
        <position position="228"/>
    </location>
    <ligand>
        <name>Ca(2+)</name>
        <dbReference type="ChEBI" id="CHEBI:29108"/>
    </ligand>
</feature>
<feature type="domain" description="Lipase" evidence="19">
    <location>
        <begin position="71"/>
        <end position="360"/>
    </location>
</feature>
<dbReference type="InterPro" id="IPR000734">
    <property type="entry name" value="TAG_lipase"/>
</dbReference>
<evidence type="ECO:0000256" key="16">
    <source>
        <dbReference type="PIRSR" id="PIRSR000865-2"/>
    </source>
</evidence>
<keyword evidence="21" id="KW-1185">Reference proteome</keyword>
<keyword evidence="10 18" id="KW-0472">Membrane</keyword>
<dbReference type="InterPro" id="IPR016272">
    <property type="entry name" value="Lipase_LIPH"/>
</dbReference>
<evidence type="ECO:0000256" key="2">
    <source>
        <dbReference type="ARBA" id="ARBA00004613"/>
    </source>
</evidence>
<evidence type="ECO:0000256" key="3">
    <source>
        <dbReference type="ARBA" id="ARBA00010701"/>
    </source>
</evidence>
<evidence type="ECO:0000313" key="20">
    <source>
        <dbReference type="EMBL" id="KAK2828590.1"/>
    </source>
</evidence>
<reference evidence="20" key="1">
    <citation type="submission" date="2023-07" db="EMBL/GenBank/DDBJ databases">
        <title>Chromosome-level Genome Assembly of Striped Snakehead (Channa striata).</title>
        <authorList>
            <person name="Liu H."/>
        </authorList>
    </citation>
    <scope>NUCLEOTIDE SEQUENCE</scope>
    <source>
        <strain evidence="20">Gz</strain>
        <tissue evidence="20">Muscle</tissue>
    </source>
</reference>
<dbReference type="GO" id="GO:0006654">
    <property type="term" value="P:phosphatidic acid biosynthetic process"/>
    <property type="evidence" value="ECO:0007669"/>
    <property type="project" value="UniProtKB-ARBA"/>
</dbReference>
<keyword evidence="11" id="KW-1015">Disulfide bond</keyword>
<keyword evidence="12" id="KW-0325">Glycoprotein</keyword>
<dbReference type="InterPro" id="IPR029058">
    <property type="entry name" value="AB_hydrolase_fold"/>
</dbReference>
<dbReference type="AlphaFoldDB" id="A0AA88M1R6"/>
<evidence type="ECO:0000256" key="12">
    <source>
        <dbReference type="ARBA" id="ARBA00023180"/>
    </source>
</evidence>
<feature type="binding site" evidence="16">
    <location>
        <position position="230"/>
    </location>
    <ligand>
        <name>Ca(2+)</name>
        <dbReference type="ChEBI" id="CHEBI:29108"/>
    </ligand>
</feature>
<dbReference type="GO" id="GO:0046872">
    <property type="term" value="F:metal ion binding"/>
    <property type="evidence" value="ECO:0007669"/>
    <property type="project" value="UniProtKB-KW"/>
</dbReference>
<comment type="catalytic activity">
    <reaction evidence="13">
        <text>1-hexadecanoyl-2-(9Z-octadecenoyl)-sn-glycero-3-phosphate + H2O = 2-(9Z-octadecenoyl)-sn-glycero-3-phosphate + hexadecanoate + H(+)</text>
        <dbReference type="Rhea" id="RHEA:40943"/>
        <dbReference type="ChEBI" id="CHEBI:7896"/>
        <dbReference type="ChEBI" id="CHEBI:15377"/>
        <dbReference type="ChEBI" id="CHEBI:15378"/>
        <dbReference type="ChEBI" id="CHEBI:64839"/>
        <dbReference type="ChEBI" id="CHEBI:77593"/>
    </reaction>
    <physiologicalReaction direction="left-to-right" evidence="13">
        <dbReference type="Rhea" id="RHEA:40944"/>
    </physiologicalReaction>
</comment>
<dbReference type="InterPro" id="IPR013818">
    <property type="entry name" value="Lipase"/>
</dbReference>
<dbReference type="FunFam" id="3.40.50.1820:FF:000063">
    <property type="entry name" value="Lipase member H"/>
    <property type="match status" value="1"/>
</dbReference>
<evidence type="ECO:0000256" key="15">
    <source>
        <dbReference type="PIRSR" id="PIRSR000865-1"/>
    </source>
</evidence>
<dbReference type="GO" id="GO:0052689">
    <property type="term" value="F:carboxylic ester hydrolase activity"/>
    <property type="evidence" value="ECO:0007669"/>
    <property type="project" value="InterPro"/>
</dbReference>
<keyword evidence="16" id="KW-0479">Metal-binding</keyword>
<evidence type="ECO:0000256" key="13">
    <source>
        <dbReference type="ARBA" id="ARBA00048637"/>
    </source>
</evidence>
<protein>
    <recommendedName>
        <fullName evidence="19">Lipase domain-containing protein</fullName>
    </recommendedName>
</protein>
<dbReference type="GO" id="GO:0005615">
    <property type="term" value="C:extracellular space"/>
    <property type="evidence" value="ECO:0007669"/>
    <property type="project" value="UniProtKB-ARBA"/>
</dbReference>
<feature type="active site" description="Charge relay system" evidence="15">
    <location>
        <position position="214"/>
    </location>
</feature>
<comment type="similarity">
    <text evidence="3 17">Belongs to the AB hydrolase superfamily. Lipase family.</text>
</comment>
<organism evidence="20 21">
    <name type="scientific">Channa striata</name>
    <name type="common">Snakehead murrel</name>
    <name type="synonym">Ophicephalus striatus</name>
    <dbReference type="NCBI Taxonomy" id="64152"/>
    <lineage>
        <taxon>Eukaryota</taxon>
        <taxon>Metazoa</taxon>
        <taxon>Chordata</taxon>
        <taxon>Craniata</taxon>
        <taxon>Vertebrata</taxon>
        <taxon>Euteleostomi</taxon>
        <taxon>Actinopterygii</taxon>
        <taxon>Neopterygii</taxon>
        <taxon>Teleostei</taxon>
        <taxon>Neoteleostei</taxon>
        <taxon>Acanthomorphata</taxon>
        <taxon>Anabantaria</taxon>
        <taxon>Anabantiformes</taxon>
        <taxon>Channoidei</taxon>
        <taxon>Channidae</taxon>
        <taxon>Channa</taxon>
    </lineage>
</organism>
<sequence>MDTISLPDPDDGRIETRNIFVHQSLLSSLLVLSMFLWQLLTPLLLITVQTYEAQQCEKFTKLNIGHAIIGTRLTIRLLLYTRENGFCGSLMSHIDMSANSQLNLSRPTTFVIHGFRPTGSPPVWLKDITEGLLARSDINVIVVDWNRGAATSYFKAVENTKKAGANITAFIEMMQNHGASLSSIHLIGFSLGAHISGFIGASLNGSVGRISALDPAGLMFRGTPTHDRLDSTDAQFVDVLHTDSDALGFNEPLGHIDFYANGGKDQPGCPKTIFSGESYFKCDHQRSVALYMDSLTRTCASRAYPCSSYKDFLNGKCLECDQFGAAGCPVFGYDVTEWKDALLKLNQTKTYFTTNPKTPFCMTNYRMDVVIWNRDVHWGYVTVKLHYNGTEAVAKIEHTASEFKKYTETTLLAQFDKDIQRVEKVSLKFSTGNVLKPKQKLRVLRIRLTHLEREQTPLCRYDVLLEENREVTVRPIPCERSSF</sequence>
<dbReference type="PRINTS" id="PR00821">
    <property type="entry name" value="TAGLIPASE"/>
</dbReference>
<evidence type="ECO:0000313" key="21">
    <source>
        <dbReference type="Proteomes" id="UP001187415"/>
    </source>
</evidence>
<name>A0AA88M1R6_CHASR</name>
<evidence type="ECO:0000256" key="1">
    <source>
        <dbReference type="ARBA" id="ARBA00004202"/>
    </source>
</evidence>
<feature type="binding site" evidence="16">
    <location>
        <position position="233"/>
    </location>
    <ligand>
        <name>Ca(2+)</name>
        <dbReference type="ChEBI" id="CHEBI:29108"/>
    </ligand>
</feature>
<dbReference type="GO" id="GO:0016042">
    <property type="term" value="P:lipid catabolic process"/>
    <property type="evidence" value="ECO:0007669"/>
    <property type="project" value="UniProtKB-KW"/>
</dbReference>
<keyword evidence="4" id="KW-1003">Cell membrane</keyword>
<keyword evidence="8" id="KW-0442">Lipid degradation</keyword>
<keyword evidence="18" id="KW-0812">Transmembrane</keyword>
<comment type="caution">
    <text evidence="20">The sequence shown here is derived from an EMBL/GenBank/DDBJ whole genome shotgun (WGS) entry which is preliminary data.</text>
</comment>
<evidence type="ECO:0000256" key="18">
    <source>
        <dbReference type="SAM" id="Phobius"/>
    </source>
</evidence>
<evidence type="ECO:0000256" key="6">
    <source>
        <dbReference type="ARBA" id="ARBA00022729"/>
    </source>
</evidence>
<gene>
    <name evidence="20" type="ORF">Q5P01_019624</name>
</gene>
<accession>A0AA88M1R6</accession>
<keyword evidence="9" id="KW-0443">Lipid metabolism</keyword>
<feature type="active site" description="Charge relay system" evidence="15">
    <location>
        <position position="284"/>
    </location>
</feature>
<evidence type="ECO:0000259" key="19">
    <source>
        <dbReference type="Pfam" id="PF00151"/>
    </source>
</evidence>
<dbReference type="Gene3D" id="3.40.50.1820">
    <property type="entry name" value="alpha/beta hydrolase"/>
    <property type="match status" value="1"/>
</dbReference>
<dbReference type="Proteomes" id="UP001187415">
    <property type="component" value="Unassembled WGS sequence"/>
</dbReference>
<dbReference type="InterPro" id="IPR033906">
    <property type="entry name" value="Lipase_N"/>
</dbReference>
<evidence type="ECO:0000256" key="5">
    <source>
        <dbReference type="ARBA" id="ARBA00022525"/>
    </source>
</evidence>
<evidence type="ECO:0000256" key="14">
    <source>
        <dbReference type="ARBA" id="ARBA00049600"/>
    </source>
</evidence>
<evidence type="ECO:0000256" key="4">
    <source>
        <dbReference type="ARBA" id="ARBA00022475"/>
    </source>
</evidence>
<dbReference type="PIRSF" id="PIRSF000865">
    <property type="entry name" value="Lipoprotein_lipase_LIPH"/>
    <property type="match status" value="1"/>
</dbReference>
<feature type="active site" description="Nucleophile" evidence="15">
    <location>
        <position position="190"/>
    </location>
</feature>
<dbReference type="GO" id="GO:0004620">
    <property type="term" value="F:phospholipase activity"/>
    <property type="evidence" value="ECO:0007669"/>
    <property type="project" value="TreeGrafter"/>
</dbReference>
<keyword evidence="6" id="KW-0732">Signal</keyword>
<dbReference type="PANTHER" id="PTHR11610:SF12">
    <property type="entry name" value="LIPASE MEMBER H"/>
    <property type="match status" value="1"/>
</dbReference>
<keyword evidence="18" id="KW-1133">Transmembrane helix</keyword>
<comment type="subcellular location">
    <subcellularLocation>
        <location evidence="1">Cell membrane</location>
        <topology evidence="1">Peripheral membrane protein</topology>
    </subcellularLocation>
    <subcellularLocation>
        <location evidence="2">Secreted</location>
    </subcellularLocation>
</comment>
<evidence type="ECO:0000256" key="9">
    <source>
        <dbReference type="ARBA" id="ARBA00023098"/>
    </source>
</evidence>
<dbReference type="GO" id="GO:0008201">
    <property type="term" value="F:heparin binding"/>
    <property type="evidence" value="ECO:0007669"/>
    <property type="project" value="UniProtKB-ARBA"/>
</dbReference>
<dbReference type="Pfam" id="PF00151">
    <property type="entry name" value="Lipase"/>
    <property type="match status" value="1"/>
</dbReference>
<feature type="transmembrane region" description="Helical" evidence="18">
    <location>
        <begin position="25"/>
        <end position="48"/>
    </location>
</feature>
<dbReference type="EMBL" id="JAUPFM010000015">
    <property type="protein sequence ID" value="KAK2828590.1"/>
    <property type="molecule type" value="Genomic_DNA"/>
</dbReference>
<comment type="function">
    <text evidence="14">Hydrolyzes specifically phosphatidic acid (PA) to produce 2-acyl lysophosphatidic acid (LPA; a potent bioactive lipid mediator) and fatty acid. Does not hydrolyze other phospholipids, like phosphatidylserine (PS), phosphatidylcholine (PC) and phosphatidylethanolamine (PE) or triacylglycerol (TG).</text>
</comment>